<gene>
    <name evidence="3" type="ORF">C0V82_01185</name>
</gene>
<evidence type="ECO:0000313" key="3">
    <source>
        <dbReference type="EMBL" id="AUN29014.1"/>
    </source>
</evidence>
<dbReference type="InterPro" id="IPR010905">
    <property type="entry name" value="Glyco_hydro_88"/>
</dbReference>
<dbReference type="PANTHER" id="PTHR36845">
    <property type="entry name" value="HYDROLASE, PUTATIVE (AFU_ORTHOLOGUE AFUA_7G05090)-RELATED"/>
    <property type="match status" value="1"/>
</dbReference>
<dbReference type="OrthoDB" id="428577at2"/>
<dbReference type="Proteomes" id="UP000234752">
    <property type="component" value="Chromosome eg_1"/>
</dbReference>
<accession>A0A2K9N7F5</accession>
<dbReference type="InterPro" id="IPR012341">
    <property type="entry name" value="6hp_glycosidase-like_sf"/>
</dbReference>
<sequence length="394" mass="43515">MTSIHHEPIRDPSRLAATPLPTAGELDAAIARVLARIDRALPAFIDRFPAPSSENLIYPAIDNIEWTNGFWTGMLWLAYQVSGKAAYRHAAETQVRSFLDRAERRIVVAHHDLGFLYTPSACAAYRLTGNVDARRAGLLAADLLLERFDPVSGVIQAWGDLNDPAEAGRMIIDCNLNLPLLYWATAETGDAKYHAAAERHLTQAAAHLVRPDASTFHTFHMDTRTGAPLRGTTHQGHADDSCWARGQAWGIYGFALGYAHSGRESLVDLSAALANYFLNRLPADLVCRWDLIFTDGDAPADTSAAAIAACGLLELVRHLPVSNPDRDLYTRAAWGMAQRLDADHLTPIAGSNGVLAHGVYHMPKRIGVNECCIWGDYFYLEALVRLRHVWRAYW</sequence>
<name>A0A2K9N7F5_9PROT</name>
<organism evidence="3 4">
    <name type="scientific">Niveispirillum cyanobacteriorum</name>
    <dbReference type="NCBI Taxonomy" id="1612173"/>
    <lineage>
        <taxon>Bacteria</taxon>
        <taxon>Pseudomonadati</taxon>
        <taxon>Pseudomonadota</taxon>
        <taxon>Alphaproteobacteria</taxon>
        <taxon>Rhodospirillales</taxon>
        <taxon>Azospirillaceae</taxon>
        <taxon>Niveispirillum</taxon>
    </lineage>
</organism>
<dbReference type="InterPro" id="IPR052369">
    <property type="entry name" value="UG_Glycosaminoglycan_Hydrolase"/>
</dbReference>
<dbReference type="Gene3D" id="1.50.10.10">
    <property type="match status" value="1"/>
</dbReference>
<proteinExistence type="inferred from homology"/>
<evidence type="ECO:0000256" key="2">
    <source>
        <dbReference type="ARBA" id="ARBA00038358"/>
    </source>
</evidence>
<dbReference type="SUPFAM" id="SSF48208">
    <property type="entry name" value="Six-hairpin glycosidases"/>
    <property type="match status" value="1"/>
</dbReference>
<dbReference type="GO" id="GO:0000272">
    <property type="term" value="P:polysaccharide catabolic process"/>
    <property type="evidence" value="ECO:0007669"/>
    <property type="project" value="TreeGrafter"/>
</dbReference>
<keyword evidence="4" id="KW-1185">Reference proteome</keyword>
<dbReference type="InterPro" id="IPR008928">
    <property type="entry name" value="6-hairpin_glycosidase_sf"/>
</dbReference>
<comment type="similarity">
    <text evidence="2">Belongs to the glycosyl hydrolase 88 family.</text>
</comment>
<dbReference type="AlphaFoldDB" id="A0A2K9N7F5"/>
<dbReference type="Pfam" id="PF07470">
    <property type="entry name" value="Glyco_hydro_88"/>
    <property type="match status" value="1"/>
</dbReference>
<protein>
    <submittedName>
        <fullName evidence="3">Glucuronyl hydrolase</fullName>
    </submittedName>
</protein>
<reference evidence="3 4" key="1">
    <citation type="submission" date="2017-12" db="EMBL/GenBank/DDBJ databases">
        <title>Genomes of bacteria within cyanobacterial aggregates.</title>
        <authorList>
            <person name="Cai H."/>
        </authorList>
    </citation>
    <scope>NUCLEOTIDE SEQUENCE [LARGE SCALE GENOMIC DNA]</scope>
    <source>
        <strain evidence="3 4">TH16</strain>
    </source>
</reference>
<evidence type="ECO:0000313" key="4">
    <source>
        <dbReference type="Proteomes" id="UP000234752"/>
    </source>
</evidence>
<evidence type="ECO:0000256" key="1">
    <source>
        <dbReference type="ARBA" id="ARBA00022801"/>
    </source>
</evidence>
<dbReference type="RefSeq" id="WP_102110764.1">
    <property type="nucleotide sequence ID" value="NZ_BMGN01000004.1"/>
</dbReference>
<keyword evidence="1 3" id="KW-0378">Hydrolase</keyword>
<dbReference type="KEGG" id="ncb:C0V82_01185"/>
<dbReference type="PANTHER" id="PTHR36845:SF1">
    <property type="entry name" value="HYDROLASE, PUTATIVE (AFU_ORTHOLOGUE AFUA_7G05090)-RELATED"/>
    <property type="match status" value="1"/>
</dbReference>
<dbReference type="EMBL" id="CP025611">
    <property type="protein sequence ID" value="AUN29014.1"/>
    <property type="molecule type" value="Genomic_DNA"/>
</dbReference>
<dbReference type="GO" id="GO:0052757">
    <property type="term" value="F:chondroitin hydrolase activity"/>
    <property type="evidence" value="ECO:0007669"/>
    <property type="project" value="TreeGrafter"/>
</dbReference>